<comment type="cofactor">
    <cofactor evidence="8">
        <name>Mg(2+)</name>
        <dbReference type="ChEBI" id="CHEBI:18420"/>
    </cofactor>
</comment>
<dbReference type="Gene3D" id="3.40.50.11060">
    <property type="entry name" value="GTPase HflX, N-terminal domain"/>
    <property type="match status" value="1"/>
</dbReference>
<feature type="binding site" evidence="7">
    <location>
        <begin position="345"/>
        <end position="347"/>
    </location>
    <ligand>
        <name>GTP</name>
        <dbReference type="ChEBI" id="CHEBI:37565"/>
    </ligand>
</feature>
<keyword evidence="1 6" id="KW-0963">Cytoplasm</keyword>
<dbReference type="PANTHER" id="PTHR10229:SF0">
    <property type="entry name" value="GTP-BINDING PROTEIN 6-RELATED"/>
    <property type="match status" value="1"/>
</dbReference>
<keyword evidence="3 6" id="KW-0547">Nucleotide-binding</keyword>
<evidence type="ECO:0000256" key="8">
    <source>
        <dbReference type="PIRSR" id="PIRSR006809-2"/>
    </source>
</evidence>
<dbReference type="InterPro" id="IPR016496">
    <property type="entry name" value="GTPase_HflX"/>
</dbReference>
<keyword evidence="5 6" id="KW-0342">GTP-binding</keyword>
<dbReference type="EMBL" id="FO681347">
    <property type="protein sequence ID" value="CCV63681.1"/>
    <property type="molecule type" value="Genomic_DNA"/>
</dbReference>
<proteinExistence type="inferred from homology"/>
<dbReference type="PANTHER" id="PTHR10229">
    <property type="entry name" value="GTP-BINDING PROTEIN HFLX"/>
    <property type="match status" value="1"/>
</dbReference>
<protein>
    <recommendedName>
        <fullName evidence="6">GTPase HflX</fullName>
    </recommendedName>
    <alternativeName>
        <fullName evidence="6">GTP-binding protein HflX</fullName>
    </alternativeName>
</protein>
<evidence type="ECO:0000256" key="3">
    <source>
        <dbReference type="ARBA" id="ARBA00022741"/>
    </source>
</evidence>
<dbReference type="NCBIfam" id="TIGR03156">
    <property type="entry name" value="GTP_HflX"/>
    <property type="match status" value="1"/>
</dbReference>
<dbReference type="Pfam" id="PF01926">
    <property type="entry name" value="MMR_HSR1"/>
    <property type="match status" value="1"/>
</dbReference>
<dbReference type="HAMAP" id="MF_00900">
    <property type="entry name" value="GTPase_HflX"/>
    <property type="match status" value="1"/>
</dbReference>
<dbReference type="PRINTS" id="PR00326">
    <property type="entry name" value="GTP1OBG"/>
</dbReference>
<keyword evidence="4 8" id="KW-0460">Magnesium</keyword>
<dbReference type="InterPro" id="IPR006073">
    <property type="entry name" value="GTP-bd"/>
</dbReference>
<feature type="binding site" evidence="7">
    <location>
        <begin position="261"/>
        <end position="264"/>
    </location>
    <ligand>
        <name>GTP</name>
        <dbReference type="ChEBI" id="CHEBI:37565"/>
    </ligand>
</feature>
<evidence type="ECO:0000313" key="11">
    <source>
        <dbReference type="Proteomes" id="UP000032740"/>
    </source>
</evidence>
<evidence type="ECO:0000313" key="10">
    <source>
        <dbReference type="EMBL" id="CCV63681.1"/>
    </source>
</evidence>
<feature type="binding site" evidence="7">
    <location>
        <begin position="208"/>
        <end position="215"/>
    </location>
    <ligand>
        <name>GTP</name>
        <dbReference type="ChEBI" id="CHEBI:37565"/>
    </ligand>
</feature>
<dbReference type="STRING" id="1318466.BN85401040"/>
<dbReference type="GO" id="GO:0046872">
    <property type="term" value="F:metal ion binding"/>
    <property type="evidence" value="ECO:0007669"/>
    <property type="project" value="UniProtKB-KW"/>
</dbReference>
<dbReference type="Proteomes" id="UP000032740">
    <property type="component" value="Chromosome"/>
</dbReference>
<comment type="function">
    <text evidence="6">GTPase that associates with the 50S ribosomal subunit and may have a role during protein synthesis or ribosome biogenesis.</text>
</comment>
<accession>U4KQX4</accession>
<keyword evidence="2 8" id="KW-0479">Metal-binding</keyword>
<evidence type="ECO:0000256" key="5">
    <source>
        <dbReference type="ARBA" id="ARBA00023134"/>
    </source>
</evidence>
<evidence type="ECO:0000256" key="7">
    <source>
        <dbReference type="PIRSR" id="PIRSR006809-1"/>
    </source>
</evidence>
<sequence>MSYRRLIVEDRAILVGLDLSIPYINEEKSLQELEGLANAVGIKVVDKIIQNSSKVYPKYYVGSGKVLEIKKAVEILNATMVIFDDPLSPAQIKNLEAELDVQIIDRSFLILSIFAERAKTKEAVLEVDLAQKLYLLPRLSGMGSSLSRQGGGSYNAKGPGETKLELDRRKLLGDISRIKTELSKIQLEKETSRKKRLKNRIPIVALVGYTNAGKSSLMNSLSKALNNDSDEVLEKDMLFATLDTKTKKLQKDNYPPFLLVDTVGFVSKLPHELVNSFESTLSDILNADLLIHVVDGLNPDSYHIQTTKDVITRLGASNIPRMLVLTKGEYRIAPPFLSEDYLLISNKTGFNIDLLINNIYGEIYNDFRSYTFKIPFNKGEIINHFKTNYQVLSLDYLEDGILVKALLPENEKNKLIEYLL</sequence>
<dbReference type="GO" id="GO:0003924">
    <property type="term" value="F:GTPase activity"/>
    <property type="evidence" value="ECO:0007669"/>
    <property type="project" value="UniProtKB-UniRule"/>
</dbReference>
<feature type="binding site" evidence="8">
    <location>
        <position position="241"/>
    </location>
    <ligand>
        <name>Mg(2+)</name>
        <dbReference type="ChEBI" id="CHEBI:18420"/>
    </ligand>
</feature>
<reference evidence="10 11" key="1">
    <citation type="journal article" date="2013" name="J. Mol. Microbiol. Biotechnol.">
        <title>Analysis of the Complete Genomes of Acholeplasma brassicae , A. palmae and A. laidlawii and Their Comparison to the Obligate Parasites from ' Candidatus Phytoplasma'.</title>
        <authorList>
            <person name="Kube M."/>
            <person name="Siewert C."/>
            <person name="Migdoll A.M."/>
            <person name="Duduk B."/>
            <person name="Holz S."/>
            <person name="Rabus R."/>
            <person name="Seemuller E."/>
            <person name="Mitrovic J."/>
            <person name="Muller I."/>
            <person name="Buttner C."/>
            <person name="Reinhardt R."/>
        </authorList>
    </citation>
    <scope>NUCLEOTIDE SEQUENCE [LARGE SCALE GENOMIC DNA]</scope>
    <source>
        <strain evidence="10 11">J233</strain>
    </source>
</reference>
<comment type="similarity">
    <text evidence="6">Belongs to the TRAFAC class OBG-HflX-like GTPase superfamily. HflX GTPase family.</text>
</comment>
<dbReference type="GO" id="GO:0043022">
    <property type="term" value="F:ribosome binding"/>
    <property type="evidence" value="ECO:0007669"/>
    <property type="project" value="TreeGrafter"/>
</dbReference>
<dbReference type="HOGENOM" id="CLU_019597_1_0_14"/>
<feature type="binding site" evidence="7">
    <location>
        <begin position="239"/>
        <end position="243"/>
    </location>
    <ligand>
        <name>GTP</name>
        <dbReference type="ChEBI" id="CHEBI:37565"/>
    </ligand>
</feature>
<evidence type="ECO:0000259" key="9">
    <source>
        <dbReference type="PROSITE" id="PS51705"/>
    </source>
</evidence>
<evidence type="ECO:0000256" key="1">
    <source>
        <dbReference type="ARBA" id="ARBA00022490"/>
    </source>
</evidence>
<gene>
    <name evidence="6" type="primary">hflX</name>
    <name evidence="10" type="ORF">BN85401040</name>
</gene>
<dbReference type="Pfam" id="PF16360">
    <property type="entry name" value="GTP-bdg_M"/>
    <property type="match status" value="1"/>
</dbReference>
<dbReference type="InterPro" id="IPR030394">
    <property type="entry name" value="G_HFLX_dom"/>
</dbReference>
<name>U4KQX4_ALTPJ</name>
<dbReference type="FunFam" id="3.40.50.11060:FF:000001">
    <property type="entry name" value="GTPase HflX"/>
    <property type="match status" value="1"/>
</dbReference>
<dbReference type="InterPro" id="IPR032305">
    <property type="entry name" value="GTP-bd_M"/>
</dbReference>
<evidence type="ECO:0000256" key="4">
    <source>
        <dbReference type="ARBA" id="ARBA00022842"/>
    </source>
</evidence>
<evidence type="ECO:0000256" key="6">
    <source>
        <dbReference type="HAMAP-Rule" id="MF_00900"/>
    </source>
</evidence>
<dbReference type="InterPro" id="IPR025121">
    <property type="entry name" value="GTPase_HflX_N"/>
</dbReference>
<dbReference type="GO" id="GO:0005737">
    <property type="term" value="C:cytoplasm"/>
    <property type="evidence" value="ECO:0007669"/>
    <property type="project" value="UniProtKB-SubCell"/>
</dbReference>
<dbReference type="CDD" id="cd01878">
    <property type="entry name" value="HflX"/>
    <property type="match status" value="1"/>
</dbReference>
<feature type="domain" description="Hflx-type G" evidence="9">
    <location>
        <begin position="202"/>
        <end position="295"/>
    </location>
</feature>
<organism evidence="10 11">
    <name type="scientific">Alteracholeplasma palmae (strain ATCC 49389 / J233)</name>
    <name type="common">Acholeplasma palmae</name>
    <dbReference type="NCBI Taxonomy" id="1318466"/>
    <lineage>
        <taxon>Bacteria</taxon>
        <taxon>Bacillati</taxon>
        <taxon>Mycoplasmatota</taxon>
        <taxon>Mollicutes</taxon>
        <taxon>Acholeplasmatales</taxon>
        <taxon>Acholeplasmataceae</taxon>
        <taxon>Acholeplasma</taxon>
    </lineage>
</organism>
<dbReference type="KEGG" id="apal:BN85401040"/>
<comment type="subcellular location">
    <subcellularLocation>
        <location evidence="6">Cytoplasm</location>
    </subcellularLocation>
    <text evidence="6">May associate with membranes.</text>
</comment>
<dbReference type="GO" id="GO:0005525">
    <property type="term" value="F:GTP binding"/>
    <property type="evidence" value="ECO:0007669"/>
    <property type="project" value="UniProtKB-UniRule"/>
</dbReference>
<dbReference type="AlphaFoldDB" id="U4KQX4"/>
<dbReference type="SUPFAM" id="SSF52540">
    <property type="entry name" value="P-loop containing nucleoside triphosphate hydrolases"/>
    <property type="match status" value="1"/>
</dbReference>
<evidence type="ECO:0000256" key="2">
    <source>
        <dbReference type="ARBA" id="ARBA00022723"/>
    </source>
</evidence>
<dbReference type="PIRSF" id="PIRSF006809">
    <property type="entry name" value="GTP-binding_hflX_prd"/>
    <property type="match status" value="1"/>
</dbReference>
<comment type="subunit">
    <text evidence="6">Monomer. Associates with the 50S ribosomal subunit.</text>
</comment>
<dbReference type="Pfam" id="PF13167">
    <property type="entry name" value="GTP-bdg_N"/>
    <property type="match status" value="1"/>
</dbReference>
<dbReference type="Gene3D" id="3.40.50.300">
    <property type="entry name" value="P-loop containing nucleotide triphosphate hydrolases"/>
    <property type="match status" value="1"/>
</dbReference>
<dbReference type="InterPro" id="IPR027417">
    <property type="entry name" value="P-loop_NTPase"/>
</dbReference>
<dbReference type="InterPro" id="IPR042108">
    <property type="entry name" value="GTPase_HflX_N_sf"/>
</dbReference>
<dbReference type="Gene3D" id="6.10.250.2860">
    <property type="match status" value="1"/>
</dbReference>
<keyword evidence="11" id="KW-1185">Reference proteome</keyword>
<dbReference type="PROSITE" id="PS51705">
    <property type="entry name" value="G_HFLX"/>
    <property type="match status" value="1"/>
</dbReference>
<feature type="binding site" evidence="8">
    <location>
        <position position="215"/>
    </location>
    <ligand>
        <name>Mg(2+)</name>
        <dbReference type="ChEBI" id="CHEBI:18420"/>
    </ligand>
</feature>